<evidence type="ECO:0000313" key="2">
    <source>
        <dbReference type="EMBL" id="KAG7558257.1"/>
    </source>
</evidence>
<accession>A0A8K0NNT0</accession>
<evidence type="ECO:0000313" key="3">
    <source>
        <dbReference type="Proteomes" id="UP000812966"/>
    </source>
</evidence>
<dbReference type="SUPFAM" id="SSF53474">
    <property type="entry name" value="alpha/beta-Hydrolases"/>
    <property type="match status" value="1"/>
</dbReference>
<comment type="caution">
    <text evidence="2">The sequence shown here is derived from an EMBL/GenBank/DDBJ whole genome shotgun (WGS) entry which is preliminary data.</text>
</comment>
<keyword evidence="3" id="KW-1185">Reference proteome</keyword>
<proteinExistence type="predicted"/>
<dbReference type="Gene3D" id="3.40.50.1820">
    <property type="entry name" value="alpha/beta hydrolase"/>
    <property type="match status" value="2"/>
</dbReference>
<dbReference type="OrthoDB" id="435520at2759"/>
<gene>
    <name evidence="2" type="ORF">FFLO_02820</name>
</gene>
<dbReference type="AlphaFoldDB" id="A0A8K0NNT0"/>
<feature type="region of interest" description="Disordered" evidence="1">
    <location>
        <begin position="279"/>
        <end position="313"/>
    </location>
</feature>
<dbReference type="PANTHER" id="PTHR43433">
    <property type="entry name" value="HYDROLASE, ALPHA/BETA FOLD FAMILY PROTEIN"/>
    <property type="match status" value="1"/>
</dbReference>
<dbReference type="Proteomes" id="UP000812966">
    <property type="component" value="Unassembled WGS sequence"/>
</dbReference>
<evidence type="ECO:0000256" key="1">
    <source>
        <dbReference type="SAM" id="MobiDB-lite"/>
    </source>
</evidence>
<reference evidence="2" key="1">
    <citation type="submission" date="2020-04" db="EMBL/GenBank/DDBJ databases">
        <title>Analysis of mating type loci in Filobasidium floriforme.</title>
        <authorList>
            <person name="Nowrousian M."/>
        </authorList>
    </citation>
    <scope>NUCLEOTIDE SEQUENCE</scope>
    <source>
        <strain evidence="2">CBS 6242</strain>
    </source>
</reference>
<dbReference type="PANTHER" id="PTHR43433:SF10">
    <property type="entry name" value="AB HYDROLASE-1 DOMAIN-CONTAINING PROTEIN"/>
    <property type="match status" value="1"/>
</dbReference>
<dbReference type="EMBL" id="JABELV010000047">
    <property type="protein sequence ID" value="KAG7558257.1"/>
    <property type="molecule type" value="Genomic_DNA"/>
</dbReference>
<organism evidence="2 3">
    <name type="scientific">Filobasidium floriforme</name>
    <dbReference type="NCBI Taxonomy" id="5210"/>
    <lineage>
        <taxon>Eukaryota</taxon>
        <taxon>Fungi</taxon>
        <taxon>Dikarya</taxon>
        <taxon>Basidiomycota</taxon>
        <taxon>Agaricomycotina</taxon>
        <taxon>Tremellomycetes</taxon>
        <taxon>Filobasidiales</taxon>
        <taxon>Filobasidiaceae</taxon>
        <taxon>Filobasidium</taxon>
    </lineage>
</organism>
<name>A0A8K0NNT0_9TREE</name>
<dbReference type="InterPro" id="IPR029058">
    <property type="entry name" value="AB_hydrolase_fold"/>
</dbReference>
<protein>
    <recommendedName>
        <fullName evidence="4">Alpha/beta-hydrolase</fullName>
    </recommendedName>
</protein>
<dbReference type="InterPro" id="IPR050471">
    <property type="entry name" value="AB_hydrolase"/>
</dbReference>
<sequence>MPPQAQAYYAATASSDTRVSLASSNSWESLKRRLDNDADPDRAISRYLKSRRLNRIVTLKRPGQAGQVLSVAEAGDPEGYPVLVFLGLGCVRYLIALYDEVARGDNIRLICIDRWGLGKSQEVASEQRGLLEWADVVKEVMDQMEVPTFGLMAHSAGVPYALATALKMKDRVSGTIHLLAPWVNIDVDGGYKWLKYVPSSVIKTAQATEWKFHGWRLGSLPASPSEGIGYTPPQSARSVMGTASGYFVGRLGRPQVSPGLPQVYTGDWASRGCSSSRVDLGVGSKGDPTGDTTSRPPVSPLVRPKSSAGRLARRLSQSVKPNGDDTIERLRVGTNQSSKLLRLAPSNASATSIETTADVELSSRSGVRSSRVKRIVPARTTSLPSIDLERPSSRAQSTLSAASSVVPLAGETSLATAILQASHAEALQGGSADLMSILGRDSKDWGFSYSHIEHPCRVWLGDKDDKIGERGVRWMEQEMKHCQVEIVAGEGHNLMTSSRVVLMVFSRLQPDVRAWMSRST</sequence>
<evidence type="ECO:0008006" key="4">
    <source>
        <dbReference type="Google" id="ProtNLM"/>
    </source>
</evidence>